<proteinExistence type="predicted"/>
<reference evidence="2 3" key="1">
    <citation type="journal article" date="2018" name="Biotechnol. Biofuels">
        <title>Integrative visual omics of the white-rot fungus Polyporus brumalis exposes the biotechnological potential of its oxidative enzymes for delignifying raw plant biomass.</title>
        <authorList>
            <person name="Miyauchi S."/>
            <person name="Rancon A."/>
            <person name="Drula E."/>
            <person name="Hage H."/>
            <person name="Chaduli D."/>
            <person name="Favel A."/>
            <person name="Grisel S."/>
            <person name="Henrissat B."/>
            <person name="Herpoel-Gimbert I."/>
            <person name="Ruiz-Duenas F.J."/>
            <person name="Chevret D."/>
            <person name="Hainaut M."/>
            <person name="Lin J."/>
            <person name="Wang M."/>
            <person name="Pangilinan J."/>
            <person name="Lipzen A."/>
            <person name="Lesage-Meessen L."/>
            <person name="Navarro D."/>
            <person name="Riley R."/>
            <person name="Grigoriev I.V."/>
            <person name="Zhou S."/>
            <person name="Raouche S."/>
            <person name="Rosso M.N."/>
        </authorList>
    </citation>
    <scope>NUCLEOTIDE SEQUENCE [LARGE SCALE GENOMIC DNA]</scope>
    <source>
        <strain evidence="2 3">BRFM 1820</strain>
    </source>
</reference>
<protein>
    <submittedName>
        <fullName evidence="2">Uncharacterized protein</fullName>
    </submittedName>
</protein>
<dbReference type="AlphaFoldDB" id="A0A371CV76"/>
<sequence>MDDDPDPHYLRSATASPPPLFLPSPAVSQAQLAFLFGAGPLPNPSESVHFAPQPQAHAGADHGKGRPRRGTLRISTEASAGADAGYVRGSRRGRRSSCFVRRPGCQLRRSTMYGFVSTVFPAYAQAARSCSCDRSRHRMLHTCSHPAIQPLTSYRLPPSIPKIRLAVHPV</sequence>
<organism evidence="2 3">
    <name type="scientific">Lentinus brumalis</name>
    <dbReference type="NCBI Taxonomy" id="2498619"/>
    <lineage>
        <taxon>Eukaryota</taxon>
        <taxon>Fungi</taxon>
        <taxon>Dikarya</taxon>
        <taxon>Basidiomycota</taxon>
        <taxon>Agaricomycotina</taxon>
        <taxon>Agaricomycetes</taxon>
        <taxon>Polyporales</taxon>
        <taxon>Polyporaceae</taxon>
        <taxon>Lentinus</taxon>
    </lineage>
</organism>
<keyword evidence="3" id="KW-1185">Reference proteome</keyword>
<dbReference type="Proteomes" id="UP000256964">
    <property type="component" value="Unassembled WGS sequence"/>
</dbReference>
<feature type="region of interest" description="Disordered" evidence="1">
    <location>
        <begin position="45"/>
        <end position="77"/>
    </location>
</feature>
<evidence type="ECO:0000313" key="2">
    <source>
        <dbReference type="EMBL" id="RDX44177.1"/>
    </source>
</evidence>
<evidence type="ECO:0000256" key="1">
    <source>
        <dbReference type="SAM" id="MobiDB-lite"/>
    </source>
</evidence>
<feature type="region of interest" description="Disordered" evidence="1">
    <location>
        <begin position="1"/>
        <end position="22"/>
    </location>
</feature>
<evidence type="ECO:0000313" key="3">
    <source>
        <dbReference type="Proteomes" id="UP000256964"/>
    </source>
</evidence>
<dbReference type="EMBL" id="KZ857453">
    <property type="protein sequence ID" value="RDX44177.1"/>
    <property type="molecule type" value="Genomic_DNA"/>
</dbReference>
<name>A0A371CV76_9APHY</name>
<gene>
    <name evidence="2" type="ORF">OH76DRAFT_1109733</name>
</gene>
<accession>A0A371CV76</accession>